<sequence length="149" mass="16072">MTAANKSFVDSSVDVGDIELRVPAEARYLPIIRSLAATIAMREDFDLDFVADLKLAVDEACSMLSAAAWPGTDLRCRFRVADDAIAMQATALSTVDDLPLDTNSFGWRVLTTLTDSASTRVEQVPGGYRVLIELSKRGPHPADPRMGGA</sequence>
<gene>
    <name evidence="1" type="ORF">AOZ06_15220</name>
</gene>
<evidence type="ECO:0008006" key="3">
    <source>
        <dbReference type="Google" id="ProtNLM"/>
    </source>
</evidence>
<name>A0A0N7F3A5_9PSEU</name>
<protein>
    <recommendedName>
        <fullName evidence="3">Anti-sigma factor</fullName>
    </recommendedName>
</protein>
<dbReference type="Proteomes" id="UP000063699">
    <property type="component" value="Chromosome"/>
</dbReference>
<proteinExistence type="predicted"/>
<evidence type="ECO:0000313" key="1">
    <source>
        <dbReference type="EMBL" id="ALG08087.1"/>
    </source>
</evidence>
<reference evidence="1 2" key="1">
    <citation type="submission" date="2015-07" db="EMBL/GenBank/DDBJ databases">
        <title>Genome sequencing of Kibdelosporangium phytohabitans.</title>
        <authorList>
            <person name="Qin S."/>
            <person name="Xing K."/>
        </authorList>
    </citation>
    <scope>NUCLEOTIDE SEQUENCE [LARGE SCALE GENOMIC DNA]</scope>
    <source>
        <strain evidence="1 2">KLBMP1111</strain>
    </source>
</reference>
<dbReference type="OrthoDB" id="3694612at2"/>
<accession>A0A0N7F3A5</accession>
<dbReference type="RefSeq" id="WP_054289994.1">
    <property type="nucleotide sequence ID" value="NZ_CP012752.1"/>
</dbReference>
<keyword evidence="2" id="KW-1185">Reference proteome</keyword>
<dbReference type="KEGG" id="kphy:AOZ06_15220"/>
<dbReference type="EMBL" id="CP012752">
    <property type="protein sequence ID" value="ALG08087.1"/>
    <property type="molecule type" value="Genomic_DNA"/>
</dbReference>
<dbReference type="STRING" id="860235.AOZ06_15220"/>
<dbReference type="AlphaFoldDB" id="A0A0N7F3A5"/>
<evidence type="ECO:0000313" key="2">
    <source>
        <dbReference type="Proteomes" id="UP000063699"/>
    </source>
</evidence>
<organism evidence="1 2">
    <name type="scientific">Kibdelosporangium phytohabitans</name>
    <dbReference type="NCBI Taxonomy" id="860235"/>
    <lineage>
        <taxon>Bacteria</taxon>
        <taxon>Bacillati</taxon>
        <taxon>Actinomycetota</taxon>
        <taxon>Actinomycetes</taxon>
        <taxon>Pseudonocardiales</taxon>
        <taxon>Pseudonocardiaceae</taxon>
        <taxon>Kibdelosporangium</taxon>
    </lineage>
</organism>